<evidence type="ECO:0000256" key="1">
    <source>
        <dbReference type="SAM" id="Phobius"/>
    </source>
</evidence>
<gene>
    <name evidence="2" type="ORF">D1010_03485</name>
</gene>
<feature type="transmembrane region" description="Helical" evidence="1">
    <location>
        <begin position="335"/>
        <end position="358"/>
    </location>
</feature>
<feature type="transmembrane region" description="Helical" evidence="1">
    <location>
        <begin position="171"/>
        <end position="190"/>
    </location>
</feature>
<proteinExistence type="predicted"/>
<evidence type="ECO:0008006" key="4">
    <source>
        <dbReference type="Google" id="ProtNLM"/>
    </source>
</evidence>
<dbReference type="EMBL" id="CP045143">
    <property type="protein sequence ID" value="QFR22579.1"/>
    <property type="molecule type" value="Genomic_DNA"/>
</dbReference>
<name>A0A5P8M276_9LACO</name>
<keyword evidence="1" id="KW-0812">Transmembrane</keyword>
<dbReference type="KEGG" id="lhb:D1010_03485"/>
<evidence type="ECO:0000313" key="2">
    <source>
        <dbReference type="EMBL" id="QFR22579.1"/>
    </source>
</evidence>
<protein>
    <recommendedName>
        <fullName evidence="4">ABC transporter permease</fullName>
    </recommendedName>
</protein>
<dbReference type="RefSeq" id="WP_152260261.1">
    <property type="nucleotide sequence ID" value="NZ_CP045143.1"/>
</dbReference>
<dbReference type="AlphaFoldDB" id="A0A5P8M276"/>
<feature type="transmembrane region" description="Helical" evidence="1">
    <location>
        <begin position="223"/>
        <end position="250"/>
    </location>
</feature>
<organism evidence="2 3">
    <name type="scientific">Schleiferilactobacillus harbinensis</name>
    <dbReference type="NCBI Taxonomy" id="304207"/>
    <lineage>
        <taxon>Bacteria</taxon>
        <taxon>Bacillati</taxon>
        <taxon>Bacillota</taxon>
        <taxon>Bacilli</taxon>
        <taxon>Lactobacillales</taxon>
        <taxon>Lactobacillaceae</taxon>
        <taxon>Schleiferilactobacillus</taxon>
    </lineage>
</organism>
<reference evidence="2 3" key="1">
    <citation type="submission" date="2019-10" db="EMBL/GenBank/DDBJ databases">
        <title>The completed genome of Lactobacillus harbinensis M1.</title>
        <authorList>
            <person name="Zheng Y."/>
        </authorList>
    </citation>
    <scope>NUCLEOTIDE SEQUENCE [LARGE SCALE GENOMIC DNA]</scope>
    <source>
        <strain evidence="2 3">M1</strain>
    </source>
</reference>
<keyword evidence="1" id="KW-1133">Transmembrane helix</keyword>
<accession>A0A5P8M276</accession>
<keyword evidence="1" id="KW-0472">Membrane</keyword>
<dbReference type="Proteomes" id="UP000326779">
    <property type="component" value="Chromosome"/>
</dbReference>
<sequence>MTRWEWRSLWRSGLVWALVVLIPVLVGLIFLKTQADQAAERKILLSRVSNTNDALGRTLQGYSEKYTDTKNQKKKKLIDGQMQKLQPLVDAAGDQLVGLNDDDNDKFLTAGQKLITLSQTYRRTVDPMGEEVSFSPAVYTQQLALYRRIQKAGLGFETAHSLRYPNFFFNLLQWFCAPIVLLMLALALHLTRLQDHWRGSNDLLRQNLSRSGRWPLARLGVDASVWLGLLGLALLTAGGLLVFAGQSLFLDTQGSWQYPLIVTGTTFMPLITACWRIILSGFLLFLVWTTLLSWAERYIRQPAGYVIAGVLVLAVGLSQWLTATQGMLLLSDWRYIAWLGGLVIAGLIAVLLTMRAYAQ</sequence>
<feature type="transmembrane region" description="Helical" evidence="1">
    <location>
        <begin position="303"/>
        <end position="323"/>
    </location>
</feature>
<evidence type="ECO:0000313" key="3">
    <source>
        <dbReference type="Proteomes" id="UP000326779"/>
    </source>
</evidence>
<feature type="transmembrane region" description="Helical" evidence="1">
    <location>
        <begin position="270"/>
        <end position="291"/>
    </location>
</feature>